<dbReference type="EMBL" id="PGOL01002399">
    <property type="protein sequence ID" value="PKI48382.1"/>
    <property type="molecule type" value="Genomic_DNA"/>
</dbReference>
<protein>
    <recommendedName>
        <fullName evidence="3">MULE transposase domain-containing protein</fullName>
    </recommendedName>
</protein>
<dbReference type="Proteomes" id="UP000233551">
    <property type="component" value="Unassembled WGS sequence"/>
</dbReference>
<accession>A0A2I0IWJ0</accession>
<reference evidence="1 2" key="1">
    <citation type="submission" date="2017-11" db="EMBL/GenBank/DDBJ databases">
        <title>De-novo sequencing of pomegranate (Punica granatum L.) genome.</title>
        <authorList>
            <person name="Akparov Z."/>
            <person name="Amiraslanov A."/>
            <person name="Hajiyeva S."/>
            <person name="Abbasov M."/>
            <person name="Kaur K."/>
            <person name="Hamwieh A."/>
            <person name="Solovyev V."/>
            <person name="Salamov A."/>
            <person name="Braich B."/>
            <person name="Kosarev P."/>
            <person name="Mahmoud A."/>
            <person name="Hajiyev E."/>
            <person name="Babayeva S."/>
            <person name="Izzatullayeva V."/>
            <person name="Mammadov A."/>
            <person name="Mammadov A."/>
            <person name="Sharifova S."/>
            <person name="Ojaghi J."/>
            <person name="Eynullazada K."/>
            <person name="Bayramov B."/>
            <person name="Abdulazimova A."/>
            <person name="Shahmuradov I."/>
        </authorList>
    </citation>
    <scope>NUCLEOTIDE SEQUENCE [LARGE SCALE GENOMIC DNA]</scope>
    <source>
        <strain evidence="2">cv. AG2017</strain>
        <tissue evidence="1">Leaf</tissue>
    </source>
</reference>
<proteinExistence type="predicted"/>
<organism evidence="1 2">
    <name type="scientific">Punica granatum</name>
    <name type="common">Pomegranate</name>
    <dbReference type="NCBI Taxonomy" id="22663"/>
    <lineage>
        <taxon>Eukaryota</taxon>
        <taxon>Viridiplantae</taxon>
        <taxon>Streptophyta</taxon>
        <taxon>Embryophyta</taxon>
        <taxon>Tracheophyta</taxon>
        <taxon>Spermatophyta</taxon>
        <taxon>Magnoliopsida</taxon>
        <taxon>eudicotyledons</taxon>
        <taxon>Gunneridae</taxon>
        <taxon>Pentapetalae</taxon>
        <taxon>rosids</taxon>
        <taxon>malvids</taxon>
        <taxon>Myrtales</taxon>
        <taxon>Lythraceae</taxon>
        <taxon>Punica</taxon>
    </lineage>
</organism>
<dbReference type="PANTHER" id="PTHR31973:SF187">
    <property type="entry name" value="MUTATOR TRANSPOSASE MUDRA PROTEIN"/>
    <property type="match status" value="1"/>
</dbReference>
<name>A0A2I0IWJ0_PUNGR</name>
<evidence type="ECO:0000313" key="2">
    <source>
        <dbReference type="Proteomes" id="UP000233551"/>
    </source>
</evidence>
<keyword evidence="2" id="KW-1185">Reference proteome</keyword>
<comment type="caution">
    <text evidence="1">The sequence shown here is derived from an EMBL/GenBank/DDBJ whole genome shotgun (WGS) entry which is preliminary data.</text>
</comment>
<gene>
    <name evidence="1" type="ORF">CRG98_031235</name>
</gene>
<dbReference type="AlphaFoldDB" id="A0A2I0IWJ0"/>
<sequence length="124" mass="14590">MEWVANKLVPQLRAHPEMNDQNVYDFMIYIYRVKVSNATLYRAIKEAHKICEENRDNWTWFLRNLVDDLEDPELNGYSFIYDRQKGLDAAPVAVCLGAPHRYCARHVWANLSNNWNGKALRDGF</sequence>
<evidence type="ECO:0000313" key="1">
    <source>
        <dbReference type="EMBL" id="PKI48382.1"/>
    </source>
</evidence>
<dbReference type="PANTHER" id="PTHR31973">
    <property type="entry name" value="POLYPROTEIN, PUTATIVE-RELATED"/>
    <property type="match status" value="1"/>
</dbReference>
<evidence type="ECO:0008006" key="3">
    <source>
        <dbReference type="Google" id="ProtNLM"/>
    </source>
</evidence>